<dbReference type="KEGG" id="rsa:RSal33209_2403"/>
<evidence type="ECO:0008006" key="3">
    <source>
        <dbReference type="Google" id="ProtNLM"/>
    </source>
</evidence>
<dbReference type="HOGENOM" id="CLU_144847_1_1_11"/>
<dbReference type="Proteomes" id="UP000002007">
    <property type="component" value="Chromosome"/>
</dbReference>
<gene>
    <name evidence="1" type="ordered locus">RSal33209_2403</name>
</gene>
<protein>
    <recommendedName>
        <fullName evidence="3">DNA-binding protein</fullName>
    </recommendedName>
</protein>
<dbReference type="eggNOG" id="COG1200">
    <property type="taxonomic scope" value="Bacteria"/>
</dbReference>
<sequence length="123" mass="13772">MGNFTAKTELTAISQLPERGRALCRGYIESITIQPGSMSPQFTAVVTDVDKYAPQLSRDRAVEAPRGSHRVRLIWLGRRNVPGIEAGTELRFEGMVARHEGLPTVFNPRYEIIGKPEFQEYPA</sequence>
<dbReference type="EMBL" id="CP000910">
    <property type="protein sequence ID" value="ABY24129.1"/>
    <property type="molecule type" value="Genomic_DNA"/>
</dbReference>
<dbReference type="STRING" id="288705.RSal33209_2403"/>
<evidence type="ECO:0000313" key="1">
    <source>
        <dbReference type="EMBL" id="ABY24129.1"/>
    </source>
</evidence>
<keyword evidence="2" id="KW-1185">Reference proteome</keyword>
<organism evidence="1 2">
    <name type="scientific">Renibacterium salmoninarum (strain ATCC 33209 / DSM 20767 / JCM 11484 / NBRC 15589 / NCIMB 2235)</name>
    <dbReference type="NCBI Taxonomy" id="288705"/>
    <lineage>
        <taxon>Bacteria</taxon>
        <taxon>Bacillati</taxon>
        <taxon>Actinomycetota</taxon>
        <taxon>Actinomycetes</taxon>
        <taxon>Micrococcales</taxon>
        <taxon>Micrococcaceae</taxon>
        <taxon>Renibacterium</taxon>
    </lineage>
</organism>
<evidence type="ECO:0000313" key="2">
    <source>
        <dbReference type="Proteomes" id="UP000002007"/>
    </source>
</evidence>
<name>A9WRC0_RENSM</name>
<dbReference type="AlphaFoldDB" id="A9WRC0"/>
<reference evidence="2" key="1">
    <citation type="journal article" date="2008" name="J. Bacteriol.">
        <title>Genome sequence of the fish pathogen Renibacterium salmoninarum suggests reductive evolution away from an environmental Arthrobacter ancestor.</title>
        <authorList>
            <person name="Wiens G.D."/>
            <person name="Rockey D.D."/>
            <person name="Wu Z."/>
            <person name="Chang J."/>
            <person name="Levy R."/>
            <person name="Crane S."/>
            <person name="Chen D.S."/>
            <person name="Capri G.R."/>
            <person name="Burnett J.R."/>
            <person name="Sudheesh P.S."/>
            <person name="Schipma M.J."/>
            <person name="Burd H."/>
            <person name="Bhattacharyya A."/>
            <person name="Rhodes L.D."/>
            <person name="Kaul R."/>
            <person name="Strom M.S."/>
        </authorList>
    </citation>
    <scope>NUCLEOTIDE SEQUENCE [LARGE SCALE GENOMIC DNA]</scope>
    <source>
        <strain evidence="2">ATCC 33209 / DSM 20767 / JCM 11484 / NBRC 15589 / NCIMB 2235</strain>
    </source>
</reference>
<accession>A9WRC0</accession>
<proteinExistence type="predicted"/>
<dbReference type="RefSeq" id="WP_012245792.1">
    <property type="nucleotide sequence ID" value="NC_010168.1"/>
</dbReference>